<evidence type="ECO:0000313" key="3">
    <source>
        <dbReference type="Proteomes" id="UP000078286"/>
    </source>
</evidence>
<protein>
    <recommendedName>
        <fullName evidence="4">Lytic transglycosylase</fullName>
    </recommendedName>
</protein>
<accession>A0A1B7HM46</accession>
<name>A0A1B7HM46_9ENTR</name>
<organism evidence="2 3">
    <name type="scientific">Buttiauxella noackiae ATCC 51607</name>
    <dbReference type="NCBI Taxonomy" id="1354255"/>
    <lineage>
        <taxon>Bacteria</taxon>
        <taxon>Pseudomonadati</taxon>
        <taxon>Pseudomonadota</taxon>
        <taxon>Gammaproteobacteria</taxon>
        <taxon>Enterobacterales</taxon>
        <taxon>Enterobacteriaceae</taxon>
        <taxon>Buttiauxella</taxon>
    </lineage>
</organism>
<dbReference type="EMBL" id="LXEO01000037">
    <property type="protein sequence ID" value="OAT16687.1"/>
    <property type="molecule type" value="Genomic_DNA"/>
</dbReference>
<evidence type="ECO:0000313" key="2">
    <source>
        <dbReference type="EMBL" id="OAT16687.1"/>
    </source>
</evidence>
<proteinExistence type="predicted"/>
<gene>
    <name evidence="2" type="ORF">M979_2506</name>
</gene>
<evidence type="ECO:0000256" key="1">
    <source>
        <dbReference type="SAM" id="MobiDB-lite"/>
    </source>
</evidence>
<sequence>MSVIAQYYYRQQAKNTPLPVEKPVVAASAANTEPAKSVSTASASTASFQQALSALQKQQVENVKAAAPPPRSETARPVSTASTTPTLEQLVKFAKSQGWSEKQISLMKRLSLRKNSRTGKPWNESGQTVSRTATREVRENGLTARAADAGNIRGIRNNNPGNLEASELFEWQGQTGNDGRFAKFSSPEHGIRALGMNLLSYHRRGLDTISKVISRWAPASDNNDTSSYISKVSQALGVSPHQRLDLTAPSVLSALSKAIIRHENGTIPFDENVISSGIFSALGLENLPGTKQTPQTIAQAIPGKSVFPMQASLMSPTELKALRQSLSQRLQAAKIVLQAGGEATNIPGKAELVAAWGYTEGSRRFEELKIATVTSVKSRKVGV</sequence>
<dbReference type="PATRIC" id="fig|1354255.3.peg.2582"/>
<comment type="caution">
    <text evidence="2">The sequence shown here is derived from an EMBL/GenBank/DDBJ whole genome shotgun (WGS) entry which is preliminary data.</text>
</comment>
<reference evidence="2 3" key="1">
    <citation type="submission" date="2016-04" db="EMBL/GenBank/DDBJ databases">
        <title>ATOL: Assembling a taxonomically balanced genome-scale reconstruction of the evolutionary history of the Enterobacteriaceae.</title>
        <authorList>
            <person name="Plunkett G.III."/>
            <person name="Neeno-Eckwall E.C."/>
            <person name="Glasner J.D."/>
            <person name="Perna N.T."/>
        </authorList>
    </citation>
    <scope>NUCLEOTIDE SEQUENCE [LARGE SCALE GENOMIC DNA]</scope>
    <source>
        <strain evidence="2 3">ATCC 51607</strain>
    </source>
</reference>
<dbReference type="Proteomes" id="UP000078286">
    <property type="component" value="Unassembled WGS sequence"/>
</dbReference>
<dbReference type="AlphaFoldDB" id="A0A1B7HM46"/>
<evidence type="ECO:0008006" key="4">
    <source>
        <dbReference type="Google" id="ProtNLM"/>
    </source>
</evidence>
<dbReference type="RefSeq" id="WP_064555121.1">
    <property type="nucleotide sequence ID" value="NZ_LXEO01000037.1"/>
</dbReference>
<keyword evidence="3" id="KW-1185">Reference proteome</keyword>
<feature type="region of interest" description="Disordered" evidence="1">
    <location>
        <begin position="61"/>
        <end position="83"/>
    </location>
</feature>